<dbReference type="Gene3D" id="3.40.50.2300">
    <property type="match status" value="2"/>
</dbReference>
<dbReference type="GO" id="GO:0003700">
    <property type="term" value="F:DNA-binding transcription factor activity"/>
    <property type="evidence" value="ECO:0007669"/>
    <property type="project" value="TreeGrafter"/>
</dbReference>
<dbReference type="InterPro" id="IPR010982">
    <property type="entry name" value="Lambda_DNA-bd_dom_sf"/>
</dbReference>
<dbReference type="GO" id="GO:0000976">
    <property type="term" value="F:transcription cis-regulatory region binding"/>
    <property type="evidence" value="ECO:0007669"/>
    <property type="project" value="TreeGrafter"/>
</dbReference>
<dbReference type="PROSITE" id="PS00356">
    <property type="entry name" value="HTH_LACI_1"/>
    <property type="match status" value="1"/>
</dbReference>
<keyword evidence="3" id="KW-0804">Transcription</keyword>
<evidence type="ECO:0000313" key="5">
    <source>
        <dbReference type="EMBL" id="HJF44286.1"/>
    </source>
</evidence>
<dbReference type="PANTHER" id="PTHR30146">
    <property type="entry name" value="LACI-RELATED TRANSCRIPTIONAL REPRESSOR"/>
    <property type="match status" value="1"/>
</dbReference>
<dbReference type="InterPro" id="IPR028082">
    <property type="entry name" value="Peripla_BP_I"/>
</dbReference>
<dbReference type="PANTHER" id="PTHR30146:SF109">
    <property type="entry name" value="HTH-TYPE TRANSCRIPTIONAL REGULATOR GALS"/>
    <property type="match status" value="1"/>
</dbReference>
<comment type="caution">
    <text evidence="5">The sequence shown here is derived from an EMBL/GenBank/DDBJ whole genome shotgun (WGS) entry which is preliminary data.</text>
</comment>
<sequence length="352" mass="39523">MGRRTTLKDVAQEAGVTAATVSYVINNTPGQSIRLETRERVLQAARKLNYMPNAHARTLRSRNIPCVGVVLRRNLAVPRFSQMAYGIQTRLEQDDYNVLLLGNKVDRLGHADYASAYLAGRVGGIIFIGIENEGPDEESLKVLQEERAPLVVFDCQRQADAYSTVDLDYRGGARLVTSRVVERGCRRVLYLRPQIDTAQERLREQGVRDICQASGVQLEVRFAPIDLSNIDVWDERYTVGNTEDGIRLTARLLEMASGILSETRDGDAIITSWATWTHFFRKIDSGRNIIYAELANNGENWLAANFYTRLPNYETGVACAEEIISLMRGGAPSARIIKLTNVIEPKIEPRRH</sequence>
<evidence type="ECO:0000313" key="6">
    <source>
        <dbReference type="Proteomes" id="UP000697330"/>
    </source>
</evidence>
<evidence type="ECO:0000259" key="4">
    <source>
        <dbReference type="PROSITE" id="PS50932"/>
    </source>
</evidence>
<feature type="domain" description="HTH lacI-type" evidence="4">
    <location>
        <begin position="5"/>
        <end position="61"/>
    </location>
</feature>
<evidence type="ECO:0000256" key="2">
    <source>
        <dbReference type="ARBA" id="ARBA00023125"/>
    </source>
</evidence>
<proteinExistence type="predicted"/>
<reference evidence="5" key="2">
    <citation type="submission" date="2021-09" db="EMBL/GenBank/DDBJ databases">
        <authorList>
            <person name="Gilroy R."/>
        </authorList>
    </citation>
    <scope>NUCLEOTIDE SEQUENCE</scope>
    <source>
        <strain evidence="5">CHK124-7917</strain>
    </source>
</reference>
<dbReference type="AlphaFoldDB" id="A0A921GDJ6"/>
<dbReference type="Proteomes" id="UP000697330">
    <property type="component" value="Unassembled WGS sequence"/>
</dbReference>
<accession>A0A921GDJ6</accession>
<dbReference type="SUPFAM" id="SSF53822">
    <property type="entry name" value="Periplasmic binding protein-like I"/>
    <property type="match status" value="1"/>
</dbReference>
<dbReference type="EMBL" id="DYWQ01000010">
    <property type="protein sequence ID" value="HJF44286.1"/>
    <property type="molecule type" value="Genomic_DNA"/>
</dbReference>
<dbReference type="PROSITE" id="PS50932">
    <property type="entry name" value="HTH_LACI_2"/>
    <property type="match status" value="1"/>
</dbReference>
<dbReference type="PRINTS" id="PR00036">
    <property type="entry name" value="HTHLACI"/>
</dbReference>
<dbReference type="Pfam" id="PF00356">
    <property type="entry name" value="LacI"/>
    <property type="match status" value="1"/>
</dbReference>
<protein>
    <submittedName>
        <fullName evidence="5">LacI family transcriptional regulator</fullName>
    </submittedName>
</protein>
<name>A0A921GDJ6_9ACTN</name>
<organism evidence="5 6">
    <name type="scientific">Thermophilibacter provencensis</name>
    <dbReference type="NCBI Taxonomy" id="1852386"/>
    <lineage>
        <taxon>Bacteria</taxon>
        <taxon>Bacillati</taxon>
        <taxon>Actinomycetota</taxon>
        <taxon>Coriobacteriia</taxon>
        <taxon>Coriobacteriales</taxon>
        <taxon>Atopobiaceae</taxon>
        <taxon>Thermophilibacter</taxon>
    </lineage>
</organism>
<dbReference type="SUPFAM" id="SSF47413">
    <property type="entry name" value="lambda repressor-like DNA-binding domains"/>
    <property type="match status" value="1"/>
</dbReference>
<dbReference type="InterPro" id="IPR001761">
    <property type="entry name" value="Peripla_BP/Lac1_sug-bd_dom"/>
</dbReference>
<dbReference type="Pfam" id="PF00532">
    <property type="entry name" value="Peripla_BP_1"/>
    <property type="match status" value="1"/>
</dbReference>
<dbReference type="CDD" id="cd01392">
    <property type="entry name" value="HTH_LacI"/>
    <property type="match status" value="1"/>
</dbReference>
<gene>
    <name evidence="5" type="ORF">K8U72_00660</name>
</gene>
<dbReference type="CDD" id="cd06267">
    <property type="entry name" value="PBP1_LacI_sugar_binding-like"/>
    <property type="match status" value="1"/>
</dbReference>
<dbReference type="Gene3D" id="1.10.260.40">
    <property type="entry name" value="lambda repressor-like DNA-binding domains"/>
    <property type="match status" value="1"/>
</dbReference>
<reference evidence="5" key="1">
    <citation type="journal article" date="2021" name="PeerJ">
        <title>Extensive microbial diversity within the chicken gut microbiome revealed by metagenomics and culture.</title>
        <authorList>
            <person name="Gilroy R."/>
            <person name="Ravi A."/>
            <person name="Getino M."/>
            <person name="Pursley I."/>
            <person name="Horton D.L."/>
            <person name="Alikhan N.F."/>
            <person name="Baker D."/>
            <person name="Gharbi K."/>
            <person name="Hall N."/>
            <person name="Watson M."/>
            <person name="Adriaenssens E.M."/>
            <person name="Foster-Nyarko E."/>
            <person name="Jarju S."/>
            <person name="Secka A."/>
            <person name="Antonio M."/>
            <person name="Oren A."/>
            <person name="Chaudhuri R.R."/>
            <person name="La Ragione R."/>
            <person name="Hildebrand F."/>
            <person name="Pallen M.J."/>
        </authorList>
    </citation>
    <scope>NUCLEOTIDE SEQUENCE</scope>
    <source>
        <strain evidence="5">CHK124-7917</strain>
    </source>
</reference>
<keyword evidence="1" id="KW-0805">Transcription regulation</keyword>
<dbReference type="SMART" id="SM00354">
    <property type="entry name" value="HTH_LACI"/>
    <property type="match status" value="1"/>
</dbReference>
<evidence type="ECO:0000256" key="1">
    <source>
        <dbReference type="ARBA" id="ARBA00023015"/>
    </source>
</evidence>
<dbReference type="InterPro" id="IPR000843">
    <property type="entry name" value="HTH_LacI"/>
</dbReference>
<dbReference type="RefSeq" id="WP_273446247.1">
    <property type="nucleotide sequence ID" value="NZ_CALUGK010000002.1"/>
</dbReference>
<keyword evidence="2" id="KW-0238">DNA-binding</keyword>
<evidence type="ECO:0000256" key="3">
    <source>
        <dbReference type="ARBA" id="ARBA00023163"/>
    </source>
</evidence>